<dbReference type="OrthoDB" id="1095098at2759"/>
<name>A0A9Q0K211_9MAGN</name>
<protein>
    <submittedName>
        <fullName evidence="1">Uncharacterized protein</fullName>
    </submittedName>
</protein>
<proteinExistence type="predicted"/>
<sequence length="152" mass="17125">MARALSQTAIRLSSAPSFLSLQTPSFTSSSRFLNHRNRSTNRSEKTQLTEVDVDSDNEVEVLGMRRLEEAIHGIMVRRAAPEWLPFLPGSSYWVPPRKRPSALVELVGKMAYPLTDEELVSHATLRGWPSLAYFAEGASQYQLNRASRARHL</sequence>
<organism evidence="1 2">
    <name type="scientific">Protea cynaroides</name>
    <dbReference type="NCBI Taxonomy" id="273540"/>
    <lineage>
        <taxon>Eukaryota</taxon>
        <taxon>Viridiplantae</taxon>
        <taxon>Streptophyta</taxon>
        <taxon>Embryophyta</taxon>
        <taxon>Tracheophyta</taxon>
        <taxon>Spermatophyta</taxon>
        <taxon>Magnoliopsida</taxon>
        <taxon>Proteales</taxon>
        <taxon>Proteaceae</taxon>
        <taxon>Protea</taxon>
    </lineage>
</organism>
<evidence type="ECO:0000313" key="1">
    <source>
        <dbReference type="EMBL" id="KAJ4959060.1"/>
    </source>
</evidence>
<evidence type="ECO:0000313" key="2">
    <source>
        <dbReference type="Proteomes" id="UP001141806"/>
    </source>
</evidence>
<dbReference type="AlphaFoldDB" id="A0A9Q0K211"/>
<comment type="caution">
    <text evidence="1">The sequence shown here is derived from an EMBL/GenBank/DDBJ whole genome shotgun (WGS) entry which is preliminary data.</text>
</comment>
<dbReference type="Proteomes" id="UP001141806">
    <property type="component" value="Unassembled WGS sequence"/>
</dbReference>
<dbReference type="PANTHER" id="PTHR33972">
    <property type="entry name" value="EXPRESSED PROTEIN"/>
    <property type="match status" value="1"/>
</dbReference>
<keyword evidence="2" id="KW-1185">Reference proteome</keyword>
<dbReference type="PANTHER" id="PTHR33972:SF2">
    <property type="entry name" value="OS04G0606700 PROTEIN"/>
    <property type="match status" value="1"/>
</dbReference>
<accession>A0A9Q0K211</accession>
<dbReference type="EMBL" id="JAMYWD010000010">
    <property type="protein sequence ID" value="KAJ4959060.1"/>
    <property type="molecule type" value="Genomic_DNA"/>
</dbReference>
<reference evidence="1" key="1">
    <citation type="journal article" date="2023" name="Plant J.">
        <title>The genome of the king protea, Protea cynaroides.</title>
        <authorList>
            <person name="Chang J."/>
            <person name="Duong T.A."/>
            <person name="Schoeman C."/>
            <person name="Ma X."/>
            <person name="Roodt D."/>
            <person name="Barker N."/>
            <person name="Li Z."/>
            <person name="Van de Peer Y."/>
            <person name="Mizrachi E."/>
        </authorList>
    </citation>
    <scope>NUCLEOTIDE SEQUENCE</scope>
    <source>
        <tissue evidence="1">Young leaves</tissue>
    </source>
</reference>
<gene>
    <name evidence="1" type="ORF">NE237_026171</name>
</gene>